<dbReference type="PANTHER" id="PTHR24016:SF0">
    <property type="entry name" value="CONSERVED OLIGOMERIC GOLGI COMPLEX SUBUNIT 4"/>
    <property type="match status" value="1"/>
</dbReference>
<name>A0A317XKZ4_9BASI</name>
<evidence type="ECO:0000256" key="8">
    <source>
        <dbReference type="ARBA" id="ARBA00031340"/>
    </source>
</evidence>
<dbReference type="InterPro" id="IPR048680">
    <property type="entry name" value="COG4_N"/>
</dbReference>
<keyword evidence="6" id="KW-0333">Golgi apparatus</keyword>
<reference evidence="11 12" key="1">
    <citation type="journal article" date="2018" name="Mol. Biol. Evol.">
        <title>Broad Genomic Sampling Reveals a Smut Pathogenic Ancestry of the Fungal Clade Ustilaginomycotina.</title>
        <authorList>
            <person name="Kijpornyongpan T."/>
            <person name="Mondo S.J."/>
            <person name="Barry K."/>
            <person name="Sandor L."/>
            <person name="Lee J."/>
            <person name="Lipzen A."/>
            <person name="Pangilinan J."/>
            <person name="LaButti K."/>
            <person name="Hainaut M."/>
            <person name="Henrissat B."/>
            <person name="Grigoriev I.V."/>
            <person name="Spatafora J.W."/>
            <person name="Aime M.C."/>
        </authorList>
    </citation>
    <scope>NUCLEOTIDE SEQUENCE [LARGE SCALE GENOMIC DNA]</scope>
    <source>
        <strain evidence="11 12">MCA 3645</strain>
    </source>
</reference>
<keyword evidence="5" id="KW-0653">Protein transport</keyword>
<feature type="region of interest" description="Disordered" evidence="9">
    <location>
        <begin position="436"/>
        <end position="497"/>
    </location>
</feature>
<evidence type="ECO:0000256" key="1">
    <source>
        <dbReference type="ARBA" id="ARBA00004395"/>
    </source>
</evidence>
<dbReference type="InterPro" id="IPR048684">
    <property type="entry name" value="COG4_C"/>
</dbReference>
<dbReference type="FunCoup" id="A0A317XKZ4">
    <property type="interactions" value="493"/>
</dbReference>
<organism evidence="11 12">
    <name type="scientific">Testicularia cyperi</name>
    <dbReference type="NCBI Taxonomy" id="1882483"/>
    <lineage>
        <taxon>Eukaryota</taxon>
        <taxon>Fungi</taxon>
        <taxon>Dikarya</taxon>
        <taxon>Basidiomycota</taxon>
        <taxon>Ustilaginomycotina</taxon>
        <taxon>Ustilaginomycetes</taxon>
        <taxon>Ustilaginales</taxon>
        <taxon>Anthracoideaceae</taxon>
        <taxon>Testicularia</taxon>
    </lineage>
</organism>
<comment type="subcellular location">
    <subcellularLocation>
        <location evidence="1">Golgi apparatus membrane</location>
        <topology evidence="1">Peripheral membrane protein</topology>
    </subcellularLocation>
</comment>
<dbReference type="GO" id="GO:0015031">
    <property type="term" value="P:protein transport"/>
    <property type="evidence" value="ECO:0007669"/>
    <property type="project" value="UniProtKB-KW"/>
</dbReference>
<dbReference type="STRING" id="1882483.A0A317XKZ4"/>
<accession>A0A317XKZ4</accession>
<feature type="compositionally biased region" description="Low complexity" evidence="9">
    <location>
        <begin position="368"/>
        <end position="394"/>
    </location>
</feature>
<dbReference type="Gene3D" id="1.20.58.1970">
    <property type="match status" value="1"/>
</dbReference>
<dbReference type="PANTHER" id="PTHR24016">
    <property type="entry name" value="CONSERVED OLIGOMERIC GOLGI COMPLEX SUBUNIT 4"/>
    <property type="match status" value="1"/>
</dbReference>
<dbReference type="AlphaFoldDB" id="A0A317XKZ4"/>
<dbReference type="InParanoid" id="A0A317XKZ4"/>
<keyword evidence="4" id="KW-0813">Transport</keyword>
<feature type="region of interest" description="Disordered" evidence="9">
    <location>
        <begin position="368"/>
        <end position="404"/>
    </location>
</feature>
<sequence>MATAAGVSSPNGALAVAGPSTEQARPLQRQDSEHASPPGSGPSPLTDPSTLTTRSSVLQALTELSQYSASLEEELVSLFEESEPVVANAKKSIASLSPQVDLIKEEAGVLDRRLQESASVAKRISERIRVLDEERKRVAQATEWAVKVAELKTSLLLLAQAVEQRDWDMATMHCRRAMAVDPAIRNSKFAAAVVPTADLPEAPETTLLELRKTMLKAFTDAFIHSTQERDEKEASKFFKLFPQVGWKKEGLDVYSSFARSMVREKGRIISESLGTGKAGQSPNHFPMLLTGLFEHLAMLIDKHQPVVDRHYGNGHFGHGVMPGIQEECDRLGLRILDGWREERAVRRRLEEVKSYRFASTSAAKTQSSTFKASFRVPGRSASPAGGASSNQSSSFDEPSGPDGREVDRILTELAAISSRWGLYRRFLQGRLAMETKRDPTTQVQSLEEERAAQADEPLKDFRRMSISDRRSSVSSSVGFDATGQHDEEEAPPEQKDIVGLSQLGKQVQTSMAEIYIPMEMWYLRNSLEKAFRIDQPDLSARPYTSSILDDAFYVFRTVLARILTTSSLVTVSEMVRAVKTIIEEEYIEVIVRKMENLWRSISGSMTVDGPRKEAASREMRTVFITYLNVLDVSSQYMGRVLQDVGNEQALSRMFDDDELEQVLSMVNSLSQLVNRFRSSLRTEIEHLFTQLTSNRIRQVLFDSYRDTSYILDEDGYSEAEGRDLVRRRFVKGWDQLLSNFKGLFTDTNQDTYISMSLDAILKPWENLVLGMRFSELGALKFDKDLRNVIGFLSSQSNSPIRDRFTRLQQISYVLNLDATDDEGDLYENAVASGISWRLSMAEVRHVRSLRV</sequence>
<evidence type="ECO:0000256" key="3">
    <source>
        <dbReference type="ARBA" id="ARBA00020975"/>
    </source>
</evidence>
<dbReference type="Pfam" id="PF08318">
    <property type="entry name" value="COG4_m"/>
    <property type="match status" value="1"/>
</dbReference>
<evidence type="ECO:0000259" key="10">
    <source>
        <dbReference type="SMART" id="SM00762"/>
    </source>
</evidence>
<dbReference type="EMBL" id="KZ819197">
    <property type="protein sequence ID" value="PWY98721.1"/>
    <property type="molecule type" value="Genomic_DNA"/>
</dbReference>
<feature type="compositionally biased region" description="Basic and acidic residues" evidence="9">
    <location>
        <begin position="447"/>
        <end position="471"/>
    </location>
</feature>
<dbReference type="Proteomes" id="UP000246740">
    <property type="component" value="Unassembled WGS sequence"/>
</dbReference>
<keyword evidence="7" id="KW-0472">Membrane</keyword>
<dbReference type="InterPro" id="IPR048682">
    <property type="entry name" value="COG4"/>
</dbReference>
<dbReference type="GO" id="GO:0000139">
    <property type="term" value="C:Golgi membrane"/>
    <property type="evidence" value="ECO:0007669"/>
    <property type="project" value="UniProtKB-SubCell"/>
</dbReference>
<evidence type="ECO:0000313" key="11">
    <source>
        <dbReference type="EMBL" id="PWY98721.1"/>
    </source>
</evidence>
<protein>
    <recommendedName>
        <fullName evidence="3">Conserved oligomeric Golgi complex subunit 4</fullName>
    </recommendedName>
    <alternativeName>
        <fullName evidence="8">Component of oligomeric Golgi complex 4</fullName>
    </alternativeName>
</protein>
<feature type="compositionally biased region" description="Low complexity" evidence="9">
    <location>
        <begin position="36"/>
        <end position="51"/>
    </location>
</feature>
<feature type="compositionally biased region" description="Polar residues" evidence="9">
    <location>
        <begin position="1"/>
        <end position="11"/>
    </location>
</feature>
<evidence type="ECO:0000256" key="6">
    <source>
        <dbReference type="ARBA" id="ARBA00023034"/>
    </source>
</evidence>
<evidence type="ECO:0000256" key="4">
    <source>
        <dbReference type="ARBA" id="ARBA00022448"/>
    </source>
</evidence>
<evidence type="ECO:0000256" key="2">
    <source>
        <dbReference type="ARBA" id="ARBA00009215"/>
    </source>
</evidence>
<proteinExistence type="inferred from homology"/>
<gene>
    <name evidence="11" type="ORF">BCV70DRAFT_201513</name>
</gene>
<dbReference type="InterPro" id="IPR013167">
    <property type="entry name" value="COG4_M"/>
</dbReference>
<evidence type="ECO:0000256" key="7">
    <source>
        <dbReference type="ARBA" id="ARBA00023136"/>
    </source>
</evidence>
<evidence type="ECO:0000313" key="12">
    <source>
        <dbReference type="Proteomes" id="UP000246740"/>
    </source>
</evidence>
<dbReference type="Pfam" id="PF20662">
    <property type="entry name" value="COG4_C"/>
    <property type="match status" value="1"/>
</dbReference>
<dbReference type="Gene3D" id="1.10.287.1060">
    <property type="entry name" value="ESAT-6-like"/>
    <property type="match status" value="1"/>
</dbReference>
<dbReference type="OrthoDB" id="47059at2759"/>
<dbReference type="Pfam" id="PF20663">
    <property type="entry name" value="COG4_N"/>
    <property type="match status" value="1"/>
</dbReference>
<feature type="domain" description="COG4 transport protein middle alpha-helical bundle" evidence="10">
    <location>
        <begin position="207"/>
        <end position="595"/>
    </location>
</feature>
<keyword evidence="12" id="KW-1185">Reference proteome</keyword>
<comment type="similarity">
    <text evidence="2">Belongs to the COG4 family.</text>
</comment>
<evidence type="ECO:0000256" key="9">
    <source>
        <dbReference type="SAM" id="MobiDB-lite"/>
    </source>
</evidence>
<feature type="region of interest" description="Disordered" evidence="9">
    <location>
        <begin position="1"/>
        <end position="51"/>
    </location>
</feature>
<evidence type="ECO:0000256" key="5">
    <source>
        <dbReference type="ARBA" id="ARBA00022927"/>
    </source>
</evidence>
<dbReference type="SMART" id="SM00762">
    <property type="entry name" value="Cog4"/>
    <property type="match status" value="1"/>
</dbReference>